<protein>
    <recommendedName>
        <fullName evidence="3">D-serine dehydratase-like domain-containing protein</fullName>
    </recommendedName>
</protein>
<dbReference type="AlphaFoldDB" id="I8T9Y2"/>
<keyword evidence="5" id="KW-1185">Reference proteome</keyword>
<proteinExistence type="inferred from homology"/>
<evidence type="ECO:0000313" key="5">
    <source>
        <dbReference type="Proteomes" id="UP000003704"/>
    </source>
</evidence>
<comment type="caution">
    <text evidence="4">The sequence shown here is derived from an EMBL/GenBank/DDBJ whole genome shotgun (WGS) entry which is preliminary data.</text>
</comment>
<dbReference type="Proteomes" id="UP000003704">
    <property type="component" value="Unassembled WGS sequence"/>
</dbReference>
<dbReference type="RefSeq" id="WP_007183761.1">
    <property type="nucleotide sequence ID" value="NZ_AKGD01000001.1"/>
</dbReference>
<sequence length="377" mass="40418">MSTTLRNSLDELETPALILDRRRLDANLLRMREHVARLGVSLRPHMKTAKSAEVARRALPQGGGITVSTLREAEYFFGHGYHDLFYAVGASPQKLDRAAALMRRGARLLLALDQPEAARAIAERGSALGLAFEVMIEIDCGDGRCGLDAQSSALLEVAAELRDGATLAGVFTHGGHSYTGRSPDELAAVAEQERRAVTAAASRLRSTGYDCAIVSMGSTPSVTHARDLSGVTEVRAGIYMFGDAFQAGVGSCSAGDIAVSVLATVIGQYPQRGELIVDAGALALSKDISTNRFDDERNVGYGLVSGDEGLYVARVSQEHGVIRRRGGELDFSRHPVGSRLRIQPNHACITAAAYDRYHVVDGDSPAVEAEWDRVNGW</sequence>
<keyword evidence="2" id="KW-0456">Lyase</keyword>
<dbReference type="GO" id="GO:0008721">
    <property type="term" value="F:D-serine ammonia-lyase activity"/>
    <property type="evidence" value="ECO:0007669"/>
    <property type="project" value="TreeGrafter"/>
</dbReference>
<evidence type="ECO:0000313" key="4">
    <source>
        <dbReference type="EMBL" id="EIT70668.1"/>
    </source>
</evidence>
<feature type="domain" description="D-serine dehydratase-like" evidence="3">
    <location>
        <begin position="258"/>
        <end position="361"/>
    </location>
</feature>
<dbReference type="Gene3D" id="2.40.37.20">
    <property type="entry name" value="D-serine dehydratase-like domain"/>
    <property type="match status" value="1"/>
</dbReference>
<evidence type="ECO:0000256" key="1">
    <source>
        <dbReference type="ARBA" id="ARBA00005323"/>
    </source>
</evidence>
<dbReference type="Pfam" id="PF14031">
    <property type="entry name" value="D-ser_dehydrat"/>
    <property type="match status" value="1"/>
</dbReference>
<reference evidence="4 5" key="1">
    <citation type="journal article" date="2012" name="J. Bacteriol.">
        <title>Genome Sequence of n-Alkane-Degrading Hydrocarboniphaga effusa Strain AP103T (ATCC BAA-332T).</title>
        <authorList>
            <person name="Chang H.K."/>
            <person name="Zylstra G.J."/>
            <person name="Chae J.C."/>
        </authorList>
    </citation>
    <scope>NUCLEOTIDE SEQUENCE [LARGE SCALE GENOMIC DNA]</scope>
    <source>
        <strain evidence="4 5">AP103</strain>
    </source>
</reference>
<evidence type="ECO:0000256" key="2">
    <source>
        <dbReference type="ARBA" id="ARBA00023239"/>
    </source>
</evidence>
<dbReference type="GO" id="GO:0036088">
    <property type="term" value="P:D-serine catabolic process"/>
    <property type="evidence" value="ECO:0007669"/>
    <property type="project" value="TreeGrafter"/>
</dbReference>
<evidence type="ECO:0000259" key="3">
    <source>
        <dbReference type="SMART" id="SM01119"/>
    </source>
</evidence>
<dbReference type="STRING" id="1172194.WQQ_08050"/>
<dbReference type="OrthoDB" id="9772497at2"/>
<dbReference type="EMBL" id="AKGD01000001">
    <property type="protein sequence ID" value="EIT70668.1"/>
    <property type="molecule type" value="Genomic_DNA"/>
</dbReference>
<dbReference type="SMART" id="SM01119">
    <property type="entry name" value="D-ser_dehydrat"/>
    <property type="match status" value="1"/>
</dbReference>
<organism evidence="4 5">
    <name type="scientific">Hydrocarboniphaga effusa AP103</name>
    <dbReference type="NCBI Taxonomy" id="1172194"/>
    <lineage>
        <taxon>Bacteria</taxon>
        <taxon>Pseudomonadati</taxon>
        <taxon>Pseudomonadota</taxon>
        <taxon>Gammaproteobacteria</taxon>
        <taxon>Nevskiales</taxon>
        <taxon>Nevskiaceae</taxon>
        <taxon>Hydrocarboniphaga</taxon>
    </lineage>
</organism>
<name>I8T9Y2_9GAMM</name>
<dbReference type="PANTHER" id="PTHR28004:SF2">
    <property type="entry name" value="D-SERINE DEHYDRATASE"/>
    <property type="match status" value="1"/>
</dbReference>
<dbReference type="InterPro" id="IPR042208">
    <property type="entry name" value="D-ser_dehydrat-like_sf"/>
</dbReference>
<dbReference type="Pfam" id="PF01168">
    <property type="entry name" value="Ala_racemase_N"/>
    <property type="match status" value="1"/>
</dbReference>
<dbReference type="PATRIC" id="fig|1172194.4.peg.771"/>
<dbReference type="SUPFAM" id="SSF51419">
    <property type="entry name" value="PLP-binding barrel"/>
    <property type="match status" value="1"/>
</dbReference>
<dbReference type="InterPro" id="IPR051466">
    <property type="entry name" value="D-amino_acid_metab_enzyme"/>
</dbReference>
<dbReference type="InterPro" id="IPR029066">
    <property type="entry name" value="PLP-binding_barrel"/>
</dbReference>
<dbReference type="Gene3D" id="3.20.20.10">
    <property type="entry name" value="Alanine racemase"/>
    <property type="match status" value="1"/>
</dbReference>
<accession>I8T9Y2</accession>
<dbReference type="InterPro" id="IPR026956">
    <property type="entry name" value="D-ser_dehydrat-like_dom"/>
</dbReference>
<dbReference type="PANTHER" id="PTHR28004">
    <property type="entry name" value="ZGC:162816-RELATED"/>
    <property type="match status" value="1"/>
</dbReference>
<gene>
    <name evidence="4" type="ORF">WQQ_08050</name>
</gene>
<comment type="similarity">
    <text evidence="1">Belongs to the DSD1 family.</text>
</comment>
<dbReference type="InterPro" id="IPR001608">
    <property type="entry name" value="Ala_racemase_N"/>
</dbReference>